<organism evidence="1 2">
    <name type="scientific">Mycobacterium helveticum</name>
    <dbReference type="NCBI Taxonomy" id="2592811"/>
    <lineage>
        <taxon>Bacteria</taxon>
        <taxon>Bacillati</taxon>
        <taxon>Actinomycetota</taxon>
        <taxon>Actinomycetes</taxon>
        <taxon>Mycobacteriales</taxon>
        <taxon>Mycobacteriaceae</taxon>
        <taxon>Mycobacterium</taxon>
    </lineage>
</organism>
<dbReference type="Proteomes" id="UP000320513">
    <property type="component" value="Unassembled WGS sequence"/>
</dbReference>
<name>A0A557XVF8_9MYCO</name>
<dbReference type="RefSeq" id="WP_144951086.1">
    <property type="nucleotide sequence ID" value="NZ_VMQU01000036.1"/>
</dbReference>
<evidence type="ECO:0000313" key="2">
    <source>
        <dbReference type="Proteomes" id="UP000320513"/>
    </source>
</evidence>
<dbReference type="OrthoDB" id="3197057at2"/>
<gene>
    <name evidence="1" type="ORF">FPZ47_10800</name>
</gene>
<reference evidence="1 2" key="1">
    <citation type="submission" date="2019-07" db="EMBL/GenBank/DDBJ databases">
        <title>New Mycobacterium species.</title>
        <authorList>
            <person name="Tortoli E."/>
            <person name="Ghielmetti G."/>
            <person name="Friedel U."/>
            <person name="Trovato A."/>
        </authorList>
    </citation>
    <scope>NUCLEOTIDE SEQUENCE [LARGE SCALE GENOMIC DNA]</scope>
    <source>
        <strain evidence="1 2">16-83</strain>
    </source>
</reference>
<proteinExistence type="predicted"/>
<comment type="caution">
    <text evidence="1">The sequence shown here is derived from an EMBL/GenBank/DDBJ whole genome shotgun (WGS) entry which is preliminary data.</text>
</comment>
<dbReference type="EMBL" id="VMQU01000036">
    <property type="protein sequence ID" value="TVS90018.1"/>
    <property type="molecule type" value="Genomic_DNA"/>
</dbReference>
<keyword evidence="2" id="KW-1185">Reference proteome</keyword>
<sequence>MSTLYVPDPAGYPTLGDHVVEFIEARAVFGPGSLHDQPARLDREKQMLIRRFYEIYPQGHPKEGQRVFDRCAVELRKGVAKTELAAWIAFCELHPEGPVRFNGFEPDGSLRRGRPVKSPYIPMMATAEEQSEELAYGVLRYICEQCPDAHLFDPNLDRIARRGLDGMAVPVSNSPNSRDGARNTFQHFDEPHRLTLPRDRAAVETMLQNLPKRQLESPWALYTSTAGAPGQGSVEEDVRLEAEQIADGRAPNSGLFFFARWADVDKHPDLSTVEQIVAAVAEATGPAVGEWGVGQFERAAREFFRVGADLSYLERVHLNRWRKSNSGAYDMARVRDLVLDEVIPKGAFVTVGFDGARYKDATAIVITDISTGYQQIAALWERPEDAAGWEVDEADVDGVMHQVFKDYQVWRAYCDPPYWTEVVARWAGKWPDQVVEWFTGRQRQAADMARAYKEAIDGEAIRFVGTEGNRDDLVRHIGHAGRKDLKITDDEGQPLWMLCKLNGQQINKFDACMAGNLSWQARLDAIADGAKPKGGGAPRRLY</sequence>
<accession>A0A557XVF8</accession>
<protein>
    <submittedName>
        <fullName evidence="1">Large terminase</fullName>
    </submittedName>
</protein>
<dbReference type="AlphaFoldDB" id="A0A557XVF8"/>
<evidence type="ECO:0000313" key="1">
    <source>
        <dbReference type="EMBL" id="TVS90018.1"/>
    </source>
</evidence>